<dbReference type="AlphaFoldDB" id="R0KQ38"/>
<dbReference type="RefSeq" id="XP_008022844.1">
    <property type="nucleotide sequence ID" value="XM_008024653.1"/>
</dbReference>
<dbReference type="Gene3D" id="4.10.240.10">
    <property type="entry name" value="Zn(2)-C6 fungal-type DNA-binding domain"/>
    <property type="match status" value="1"/>
</dbReference>
<dbReference type="SMART" id="SM00066">
    <property type="entry name" value="GAL4"/>
    <property type="match status" value="1"/>
</dbReference>
<organism evidence="5 6">
    <name type="scientific">Exserohilum turcicum (strain 28A)</name>
    <name type="common">Northern leaf blight fungus</name>
    <name type="synonym">Setosphaeria turcica</name>
    <dbReference type="NCBI Taxonomy" id="671987"/>
    <lineage>
        <taxon>Eukaryota</taxon>
        <taxon>Fungi</taxon>
        <taxon>Dikarya</taxon>
        <taxon>Ascomycota</taxon>
        <taxon>Pezizomycotina</taxon>
        <taxon>Dothideomycetes</taxon>
        <taxon>Pleosporomycetidae</taxon>
        <taxon>Pleosporales</taxon>
        <taxon>Pleosporineae</taxon>
        <taxon>Pleosporaceae</taxon>
        <taxon>Exserohilum</taxon>
    </lineage>
</organism>
<reference evidence="5 6" key="1">
    <citation type="journal article" date="2012" name="PLoS Pathog.">
        <title>Diverse lifestyles and strategies of plant pathogenesis encoded in the genomes of eighteen Dothideomycetes fungi.</title>
        <authorList>
            <person name="Ohm R.A."/>
            <person name="Feau N."/>
            <person name="Henrissat B."/>
            <person name="Schoch C.L."/>
            <person name="Horwitz B.A."/>
            <person name="Barry K.W."/>
            <person name="Condon B.J."/>
            <person name="Copeland A.C."/>
            <person name="Dhillon B."/>
            <person name="Glaser F."/>
            <person name="Hesse C.N."/>
            <person name="Kosti I."/>
            <person name="LaButti K."/>
            <person name="Lindquist E.A."/>
            <person name="Lucas S."/>
            <person name="Salamov A.A."/>
            <person name="Bradshaw R.E."/>
            <person name="Ciuffetti L."/>
            <person name="Hamelin R.C."/>
            <person name="Kema G.H.J."/>
            <person name="Lawrence C."/>
            <person name="Scott J.A."/>
            <person name="Spatafora J.W."/>
            <person name="Turgeon B.G."/>
            <person name="de Wit P.J.G.M."/>
            <person name="Zhong S."/>
            <person name="Goodwin S.B."/>
            <person name="Grigoriev I.V."/>
        </authorList>
    </citation>
    <scope>NUCLEOTIDE SEQUENCE [LARGE SCALE GENOMIC DNA]</scope>
    <source>
        <strain evidence="6">28A</strain>
    </source>
</reference>
<accession>R0KQ38</accession>
<dbReference type="PROSITE" id="PS50048">
    <property type="entry name" value="ZN2_CY6_FUNGAL_2"/>
    <property type="match status" value="1"/>
</dbReference>
<feature type="region of interest" description="Disordered" evidence="3">
    <location>
        <begin position="312"/>
        <end position="332"/>
    </location>
</feature>
<evidence type="ECO:0000259" key="4">
    <source>
        <dbReference type="PROSITE" id="PS50048"/>
    </source>
</evidence>
<dbReference type="Pfam" id="PF11951">
    <property type="entry name" value="Fungal_trans_2"/>
    <property type="match status" value="1"/>
</dbReference>
<evidence type="ECO:0000313" key="6">
    <source>
        <dbReference type="Proteomes" id="UP000016935"/>
    </source>
</evidence>
<dbReference type="PANTHER" id="PTHR37534">
    <property type="entry name" value="TRANSCRIPTIONAL ACTIVATOR PROTEIN UGA3"/>
    <property type="match status" value="1"/>
</dbReference>
<dbReference type="GO" id="GO:0000981">
    <property type="term" value="F:DNA-binding transcription factor activity, RNA polymerase II-specific"/>
    <property type="evidence" value="ECO:0007669"/>
    <property type="project" value="InterPro"/>
</dbReference>
<dbReference type="GeneID" id="19396910"/>
<gene>
    <name evidence="5" type="ORF">SETTUDRAFT_147291</name>
</gene>
<evidence type="ECO:0000256" key="1">
    <source>
        <dbReference type="ARBA" id="ARBA00004123"/>
    </source>
</evidence>
<protein>
    <recommendedName>
        <fullName evidence="4">Zn(2)-C6 fungal-type domain-containing protein</fullName>
    </recommendedName>
</protein>
<dbReference type="InterPro" id="IPR001138">
    <property type="entry name" value="Zn2Cys6_DnaBD"/>
</dbReference>
<dbReference type="CDD" id="cd00067">
    <property type="entry name" value="GAL4"/>
    <property type="match status" value="1"/>
</dbReference>
<name>R0KQ38_EXST2</name>
<proteinExistence type="predicted"/>
<dbReference type="Proteomes" id="UP000016935">
    <property type="component" value="Unassembled WGS sequence"/>
</dbReference>
<dbReference type="GO" id="GO:0008270">
    <property type="term" value="F:zinc ion binding"/>
    <property type="evidence" value="ECO:0007669"/>
    <property type="project" value="InterPro"/>
</dbReference>
<dbReference type="InterPro" id="IPR036864">
    <property type="entry name" value="Zn2-C6_fun-type_DNA-bd_sf"/>
</dbReference>
<feature type="domain" description="Zn(2)-C6 fungal-type" evidence="4">
    <location>
        <begin position="21"/>
        <end position="52"/>
    </location>
</feature>
<feature type="compositionally biased region" description="Acidic residues" evidence="3">
    <location>
        <begin position="321"/>
        <end position="332"/>
    </location>
</feature>
<dbReference type="EMBL" id="KB908504">
    <property type="protein sequence ID" value="EOA89972.1"/>
    <property type="molecule type" value="Genomic_DNA"/>
</dbReference>
<reference evidence="5 6" key="2">
    <citation type="journal article" date="2013" name="PLoS Genet.">
        <title>Comparative genome structure, secondary metabolite, and effector coding capacity across Cochliobolus pathogens.</title>
        <authorList>
            <person name="Condon B.J."/>
            <person name="Leng Y."/>
            <person name="Wu D."/>
            <person name="Bushley K.E."/>
            <person name="Ohm R.A."/>
            <person name="Otillar R."/>
            <person name="Martin J."/>
            <person name="Schackwitz W."/>
            <person name="Grimwood J."/>
            <person name="MohdZainudin N."/>
            <person name="Xue C."/>
            <person name="Wang R."/>
            <person name="Manning V.A."/>
            <person name="Dhillon B."/>
            <person name="Tu Z.J."/>
            <person name="Steffenson B.J."/>
            <person name="Salamov A."/>
            <person name="Sun H."/>
            <person name="Lowry S."/>
            <person name="LaButti K."/>
            <person name="Han J."/>
            <person name="Copeland A."/>
            <person name="Lindquist E."/>
            <person name="Barry K."/>
            <person name="Schmutz J."/>
            <person name="Baker S.E."/>
            <person name="Ciuffetti L.M."/>
            <person name="Grigoriev I.V."/>
            <person name="Zhong S."/>
            <person name="Turgeon B.G."/>
        </authorList>
    </citation>
    <scope>NUCLEOTIDE SEQUENCE [LARGE SCALE GENOMIC DNA]</scope>
    <source>
        <strain evidence="6">28A</strain>
    </source>
</reference>
<dbReference type="Pfam" id="PF00172">
    <property type="entry name" value="Zn_clus"/>
    <property type="match status" value="1"/>
</dbReference>
<dbReference type="OrthoDB" id="3362851at2759"/>
<dbReference type="SUPFAM" id="SSF57701">
    <property type="entry name" value="Zn2/Cys6 DNA-binding domain"/>
    <property type="match status" value="1"/>
</dbReference>
<evidence type="ECO:0000313" key="5">
    <source>
        <dbReference type="EMBL" id="EOA89972.1"/>
    </source>
</evidence>
<evidence type="ECO:0000256" key="3">
    <source>
        <dbReference type="SAM" id="MobiDB-lite"/>
    </source>
</evidence>
<dbReference type="eggNOG" id="ENOG502RXA0">
    <property type="taxonomic scope" value="Eukaryota"/>
</dbReference>
<keyword evidence="6" id="KW-1185">Reference proteome</keyword>
<evidence type="ECO:0000256" key="2">
    <source>
        <dbReference type="ARBA" id="ARBA00023242"/>
    </source>
</evidence>
<dbReference type="PROSITE" id="PS00463">
    <property type="entry name" value="ZN2_CY6_FUNGAL_1"/>
    <property type="match status" value="1"/>
</dbReference>
<dbReference type="GO" id="GO:0005634">
    <property type="term" value="C:nucleus"/>
    <property type="evidence" value="ECO:0007669"/>
    <property type="project" value="UniProtKB-SubCell"/>
</dbReference>
<sequence length="466" mass="51451">MSGPESSGSSPPKRRRTVEGSCWPCKQRRVKCDLQKPCCRRCITSKTEDCSYDKVLLRWKKRPAKTVPECQLQLSSGHALNGLDLAVNERKALDYFQACLWPLLSTAHDPCPPPVALALRSQPVLQALCVFAEEHRALQGTGSSKQALNKRRAHCLAAIRNHLGGGTPEKNALSALLVAVLLLYFLEGYVNCTRDDASTHCHFSGALAIINALGGFEATWSSSDRITRMLLSEFASTDLTDALLQDRPPSFPAIVWNCMEARSVWWQTVPGSTSLGSVLSILADMSFYRHRLKNGADLCPDQVQAFERALQPTNPALDPTTESESDSSGDADEALLSPSLTASLSLILAFQHAGLIYLYSAIHDMPAKHVLVQQHVHACLEYIRGMDARSKAQNCALFPLYVAGAHSLEEGHRTFVSEILSKIHKSLRFESVSSIRTTLEKLWQPSRRPTTWVESFMDTATHTLVI</sequence>
<dbReference type="PANTHER" id="PTHR37534:SF46">
    <property type="entry name" value="ZN(II)2CYS6 TRANSCRIPTION FACTOR (EUROFUNG)"/>
    <property type="match status" value="1"/>
</dbReference>
<keyword evidence="2" id="KW-0539">Nucleus</keyword>
<dbReference type="InterPro" id="IPR021858">
    <property type="entry name" value="Fun_TF"/>
</dbReference>
<comment type="subcellular location">
    <subcellularLocation>
        <location evidence="1">Nucleus</location>
    </subcellularLocation>
</comment>
<dbReference type="HOGENOM" id="CLU_041955_0_0_1"/>